<proteinExistence type="predicted"/>
<comment type="caution">
    <text evidence="3">The sequence shown here is derived from an EMBL/GenBank/DDBJ whole genome shotgun (WGS) entry which is preliminary data.</text>
</comment>
<accession>A0ABW6M605</accession>
<sequence>MSRFPDERIVVDYVAPRHLAGGGDPTWITVTLHSACGWRLEHEPLTPDVVLTSPDQKALLRLEPDPDSPWWTLHHAPEQAAPAWYASFGARTPVEFIAAVTDALTDPSADTAAAPDPYDVLRQADWTPAGPRDGLVSPDGTTFLQRADEASAWFATVMVNGSRIVWHAHFSEHTPSRLIAAFTASLTDPTPVARVVDTWRPPTLNPRLVTRTQVGMRAALVAFALEDRVHTLSTRHAPPTTPPSAPPGQPPGPGRSR</sequence>
<evidence type="ECO:0000313" key="3">
    <source>
        <dbReference type="EMBL" id="MFE9601593.1"/>
    </source>
</evidence>
<dbReference type="EMBL" id="JBIAHM010000008">
    <property type="protein sequence ID" value="MFE9601593.1"/>
    <property type="molecule type" value="Genomic_DNA"/>
</dbReference>
<reference evidence="3 4" key="1">
    <citation type="submission" date="2024-10" db="EMBL/GenBank/DDBJ databases">
        <title>The Natural Products Discovery Center: Release of the First 8490 Sequenced Strains for Exploring Actinobacteria Biosynthetic Diversity.</title>
        <authorList>
            <person name="Kalkreuter E."/>
            <person name="Kautsar S.A."/>
            <person name="Yang D."/>
            <person name="Bader C.D."/>
            <person name="Teijaro C.N."/>
            <person name="Fluegel L."/>
            <person name="Davis C.M."/>
            <person name="Simpson J.R."/>
            <person name="Lauterbach L."/>
            <person name="Steele A.D."/>
            <person name="Gui C."/>
            <person name="Meng S."/>
            <person name="Li G."/>
            <person name="Viehrig K."/>
            <person name="Ye F."/>
            <person name="Su P."/>
            <person name="Kiefer A.F."/>
            <person name="Nichols A."/>
            <person name="Cepeda A.J."/>
            <person name="Yan W."/>
            <person name="Fan B."/>
            <person name="Jiang Y."/>
            <person name="Adhikari A."/>
            <person name="Zheng C.-J."/>
            <person name="Schuster L."/>
            <person name="Cowan T.M."/>
            <person name="Smanski M.J."/>
            <person name="Chevrette M.G."/>
            <person name="De Carvalho L.P.S."/>
            <person name="Shen B."/>
        </authorList>
    </citation>
    <scope>NUCLEOTIDE SEQUENCE [LARGE SCALE GENOMIC DNA]</scope>
    <source>
        <strain evidence="3 4">NPDC006488</strain>
    </source>
</reference>
<gene>
    <name evidence="3" type="ORF">ACFYNQ_23875</name>
</gene>
<feature type="domain" description="DUF317" evidence="2">
    <location>
        <begin position="137"/>
        <end position="192"/>
    </location>
</feature>
<organism evidence="3 4">
    <name type="scientific">Streptomyces hokutonensis</name>
    <dbReference type="NCBI Taxonomy" id="1306990"/>
    <lineage>
        <taxon>Bacteria</taxon>
        <taxon>Bacillati</taxon>
        <taxon>Actinomycetota</taxon>
        <taxon>Actinomycetes</taxon>
        <taxon>Kitasatosporales</taxon>
        <taxon>Streptomycetaceae</taxon>
        <taxon>Streptomyces</taxon>
    </lineage>
</organism>
<keyword evidence="4" id="KW-1185">Reference proteome</keyword>
<protein>
    <submittedName>
        <fullName evidence="3">DUF317 domain-containing protein</fullName>
    </submittedName>
</protein>
<name>A0ABW6M605_9ACTN</name>
<evidence type="ECO:0000259" key="2">
    <source>
        <dbReference type="Pfam" id="PF03771"/>
    </source>
</evidence>
<dbReference type="Proteomes" id="UP001601303">
    <property type="component" value="Unassembled WGS sequence"/>
</dbReference>
<dbReference type="RefSeq" id="WP_388108931.1">
    <property type="nucleotide sequence ID" value="NZ_JBIAHM010000008.1"/>
</dbReference>
<feature type="region of interest" description="Disordered" evidence="1">
    <location>
        <begin position="232"/>
        <end position="257"/>
    </location>
</feature>
<feature type="compositionally biased region" description="Pro residues" evidence="1">
    <location>
        <begin position="239"/>
        <end position="257"/>
    </location>
</feature>
<evidence type="ECO:0000313" key="4">
    <source>
        <dbReference type="Proteomes" id="UP001601303"/>
    </source>
</evidence>
<dbReference type="InterPro" id="IPR005523">
    <property type="entry name" value="DUF317_SPDY"/>
</dbReference>
<feature type="domain" description="DUF317" evidence="2">
    <location>
        <begin position="52"/>
        <end position="108"/>
    </location>
</feature>
<evidence type="ECO:0000256" key="1">
    <source>
        <dbReference type="SAM" id="MobiDB-lite"/>
    </source>
</evidence>
<dbReference type="Pfam" id="PF03771">
    <property type="entry name" value="SPDY"/>
    <property type="match status" value="2"/>
</dbReference>